<gene>
    <name evidence="5" type="ORF">SAMN06295970_12187</name>
</gene>
<comment type="function">
    <text evidence="4">Required for flagellar hook formation. May act as a scaffolding protein.</text>
</comment>
<keyword evidence="5" id="KW-0966">Cell projection</keyword>
<evidence type="ECO:0000256" key="1">
    <source>
        <dbReference type="ARBA" id="ARBA00010577"/>
    </source>
</evidence>
<evidence type="ECO:0000256" key="2">
    <source>
        <dbReference type="ARBA" id="ARBA00016013"/>
    </source>
</evidence>
<accession>A0ABY1QNR7</accession>
<evidence type="ECO:0000313" key="5">
    <source>
        <dbReference type="EMBL" id="SMP74760.1"/>
    </source>
</evidence>
<evidence type="ECO:0000256" key="3">
    <source>
        <dbReference type="ARBA" id="ARBA00022795"/>
    </source>
</evidence>
<dbReference type="RefSeq" id="WP_283444522.1">
    <property type="nucleotide sequence ID" value="NZ_FXUL01000021.1"/>
</dbReference>
<keyword evidence="3" id="KW-1005">Bacterial flagellum biogenesis</keyword>
<keyword evidence="6" id="KW-1185">Reference proteome</keyword>
<reference evidence="5 6" key="1">
    <citation type="submission" date="2017-05" db="EMBL/GenBank/DDBJ databases">
        <authorList>
            <person name="Varghese N."/>
            <person name="Submissions S."/>
        </authorList>
    </citation>
    <scope>NUCLEOTIDE SEQUENCE [LARGE SCALE GENOMIC DNA]</scope>
    <source>
        <strain evidence="5 6">DSM 26001</strain>
    </source>
</reference>
<keyword evidence="5" id="KW-0969">Cilium</keyword>
<sequence length="138" mass="14632">MAIESIGGLAAPSAPAAQASSLGLEDFLKVLLTQLTYQDPLKPLDNQEFIAQLAQFTSLEQSRQVNDRLQLLLTIQSATQSVGLLGRTVEVQSATGGPTTTGEVTALRFQQGEPRVTIKAGNGGILTDLPLSQVMLVR</sequence>
<evidence type="ECO:0000256" key="4">
    <source>
        <dbReference type="ARBA" id="ARBA00024746"/>
    </source>
</evidence>
<protein>
    <recommendedName>
        <fullName evidence="2">Basal-body rod modification protein FlgD</fullName>
    </recommendedName>
</protein>
<comment type="caution">
    <text evidence="5">The sequence shown here is derived from an EMBL/GenBank/DDBJ whole genome shotgun (WGS) entry which is preliminary data.</text>
</comment>
<name>A0ABY1QNR7_9BURK</name>
<dbReference type="EMBL" id="FXUL01000021">
    <property type="protein sequence ID" value="SMP74760.1"/>
    <property type="molecule type" value="Genomic_DNA"/>
</dbReference>
<keyword evidence="5" id="KW-0282">Flagellum</keyword>
<dbReference type="Proteomes" id="UP001158049">
    <property type="component" value="Unassembled WGS sequence"/>
</dbReference>
<comment type="similarity">
    <text evidence="1">Belongs to the FlgD family.</text>
</comment>
<dbReference type="Pfam" id="PF03963">
    <property type="entry name" value="FlgD"/>
    <property type="match status" value="1"/>
</dbReference>
<evidence type="ECO:0000313" key="6">
    <source>
        <dbReference type="Proteomes" id="UP001158049"/>
    </source>
</evidence>
<dbReference type="InterPro" id="IPR005648">
    <property type="entry name" value="FlgD"/>
</dbReference>
<proteinExistence type="inferred from homology"/>
<organism evidence="5 6">
    <name type="scientific">Noviherbaspirillum suwonense</name>
    <dbReference type="NCBI Taxonomy" id="1224511"/>
    <lineage>
        <taxon>Bacteria</taxon>
        <taxon>Pseudomonadati</taxon>
        <taxon>Pseudomonadota</taxon>
        <taxon>Betaproteobacteria</taxon>
        <taxon>Burkholderiales</taxon>
        <taxon>Oxalobacteraceae</taxon>
        <taxon>Noviherbaspirillum</taxon>
    </lineage>
</organism>